<name>A0A2K2H9Z7_9BACT</name>
<dbReference type="GO" id="GO:0003677">
    <property type="term" value="F:DNA binding"/>
    <property type="evidence" value="ECO:0007669"/>
    <property type="project" value="InterPro"/>
</dbReference>
<dbReference type="InterPro" id="IPR001357">
    <property type="entry name" value="BRCT_dom"/>
</dbReference>
<dbReference type="PANTHER" id="PTHR23389:SF9">
    <property type="entry name" value="DNA LIGASE"/>
    <property type="match status" value="1"/>
</dbReference>
<evidence type="ECO:0000256" key="5">
    <source>
        <dbReference type="ARBA" id="ARBA00022705"/>
    </source>
</evidence>
<keyword evidence="8 14" id="KW-0862">Zinc</keyword>
<dbReference type="EC" id="6.5.1.2" evidence="2 14"/>
<dbReference type="InterPro" id="IPR013839">
    <property type="entry name" value="DNAligase_adenylation"/>
</dbReference>
<evidence type="ECO:0000256" key="2">
    <source>
        <dbReference type="ARBA" id="ARBA00012722"/>
    </source>
</evidence>
<evidence type="ECO:0000256" key="1">
    <source>
        <dbReference type="ARBA" id="ARBA00004067"/>
    </source>
</evidence>
<evidence type="ECO:0000259" key="16">
    <source>
        <dbReference type="PROSITE" id="PS50172"/>
    </source>
</evidence>
<dbReference type="InterPro" id="IPR001679">
    <property type="entry name" value="DNA_ligase"/>
</dbReference>
<feature type="binding site" evidence="14">
    <location>
        <position position="292"/>
    </location>
    <ligand>
        <name>NAD(+)</name>
        <dbReference type="ChEBI" id="CHEBI:57540"/>
    </ligand>
</feature>
<feature type="binding site" evidence="14">
    <location>
        <position position="139"/>
    </location>
    <ligand>
        <name>NAD(+)</name>
        <dbReference type="ChEBI" id="CHEBI:57540"/>
    </ligand>
</feature>
<dbReference type="PROSITE" id="PS01056">
    <property type="entry name" value="DNA_LIGASE_N2"/>
    <property type="match status" value="1"/>
</dbReference>
<evidence type="ECO:0000256" key="11">
    <source>
        <dbReference type="ARBA" id="ARBA00023204"/>
    </source>
</evidence>
<dbReference type="InterPro" id="IPR004150">
    <property type="entry name" value="NAD_DNA_ligase_OB"/>
</dbReference>
<gene>
    <name evidence="14" type="primary">ligA</name>
    <name evidence="17" type="ORF">C2E25_09050</name>
</gene>
<dbReference type="Gene3D" id="3.30.470.30">
    <property type="entry name" value="DNA ligase/mRNA capping enzyme"/>
    <property type="match status" value="1"/>
</dbReference>
<dbReference type="InterPro" id="IPR041663">
    <property type="entry name" value="DisA/LigA_HHH"/>
</dbReference>
<dbReference type="InterPro" id="IPR004149">
    <property type="entry name" value="Znf_DNAligase_C4"/>
</dbReference>
<dbReference type="CDD" id="cd00114">
    <property type="entry name" value="LIGANc"/>
    <property type="match status" value="1"/>
</dbReference>
<dbReference type="Gene3D" id="1.10.287.610">
    <property type="entry name" value="Helix hairpin bin"/>
    <property type="match status" value="1"/>
</dbReference>
<comment type="function">
    <text evidence="1 14">DNA ligase that catalyzes the formation of phosphodiester linkages between 5'-phosphoryl and 3'-hydroxyl groups in double-stranded DNA using NAD as a coenzyme and as the energy source for the reaction. It is essential for DNA replication and repair of damaged DNA.</text>
</comment>
<dbReference type="SUPFAM" id="SSF52113">
    <property type="entry name" value="BRCT domain"/>
    <property type="match status" value="1"/>
</dbReference>
<keyword evidence="6 14" id="KW-0479">Metal-binding</keyword>
<evidence type="ECO:0000256" key="13">
    <source>
        <dbReference type="ARBA" id="ARBA00060881"/>
    </source>
</evidence>
<proteinExistence type="inferred from homology"/>
<feature type="binding site" evidence="14">
    <location>
        <position position="175"/>
    </location>
    <ligand>
        <name>NAD(+)</name>
        <dbReference type="ChEBI" id="CHEBI:57540"/>
    </ligand>
</feature>
<dbReference type="InterPro" id="IPR003583">
    <property type="entry name" value="Hlx-hairpin-Hlx_DNA-bd_motif"/>
</dbReference>
<dbReference type="InterPro" id="IPR010994">
    <property type="entry name" value="RuvA_2-like"/>
</dbReference>
<dbReference type="InterPro" id="IPR013840">
    <property type="entry name" value="DNAligase_N"/>
</dbReference>
<comment type="catalytic activity">
    <reaction evidence="12 14 15">
        <text>NAD(+) + (deoxyribonucleotide)n-3'-hydroxyl + 5'-phospho-(deoxyribonucleotide)m = (deoxyribonucleotide)n+m + AMP + beta-nicotinamide D-nucleotide.</text>
        <dbReference type="EC" id="6.5.1.2"/>
    </reaction>
</comment>
<dbReference type="Proteomes" id="UP000236340">
    <property type="component" value="Unassembled WGS sequence"/>
</dbReference>
<evidence type="ECO:0000256" key="9">
    <source>
        <dbReference type="ARBA" id="ARBA00022842"/>
    </source>
</evidence>
<feature type="binding site" evidence="14">
    <location>
        <position position="116"/>
    </location>
    <ligand>
        <name>NAD(+)</name>
        <dbReference type="ChEBI" id="CHEBI:57540"/>
    </ligand>
</feature>
<dbReference type="InterPro" id="IPR018239">
    <property type="entry name" value="DNA_ligase_AS"/>
</dbReference>
<keyword evidence="4 14" id="KW-0436">Ligase</keyword>
<comment type="cofactor">
    <cofactor evidence="14">
        <name>Mg(2+)</name>
        <dbReference type="ChEBI" id="CHEBI:18420"/>
    </cofactor>
    <cofactor evidence="14">
        <name>Mn(2+)</name>
        <dbReference type="ChEBI" id="CHEBI:29035"/>
    </cofactor>
</comment>
<feature type="active site" description="N6-AMP-lysine intermediate" evidence="14">
    <location>
        <position position="118"/>
    </location>
</feature>
<evidence type="ECO:0000313" key="17">
    <source>
        <dbReference type="EMBL" id="PNU20053.1"/>
    </source>
</evidence>
<dbReference type="InterPro" id="IPR033136">
    <property type="entry name" value="DNA_ligase_CS"/>
</dbReference>
<accession>A0A2K2H9Z7</accession>
<evidence type="ECO:0000256" key="10">
    <source>
        <dbReference type="ARBA" id="ARBA00023027"/>
    </source>
</evidence>
<comment type="caution">
    <text evidence="17">The sequence shown here is derived from an EMBL/GenBank/DDBJ whole genome shotgun (WGS) entry which is preliminary data.</text>
</comment>
<dbReference type="Pfam" id="PF00533">
    <property type="entry name" value="BRCT"/>
    <property type="match status" value="1"/>
</dbReference>
<dbReference type="GO" id="GO:0003911">
    <property type="term" value="F:DNA ligase (NAD+) activity"/>
    <property type="evidence" value="ECO:0007669"/>
    <property type="project" value="UniProtKB-UniRule"/>
</dbReference>
<feature type="binding site" evidence="14">
    <location>
        <begin position="34"/>
        <end position="38"/>
    </location>
    <ligand>
        <name>NAD(+)</name>
        <dbReference type="ChEBI" id="CHEBI:57540"/>
    </ligand>
</feature>
<sequence length="672" mass="74979">MPDDQVVARHKALCQEILRHNRLYHRLDAPEISDAEYDLLFRELLAIEKQYPQLATPDSPSQQVGAEPVEKFSPIRHAQPMLSLRNVRNDAELRDFDHSLRTTFLARESELEYCLELKLDGLAVELTYRDGRLLQASTRGDGITGEEISENIRTIAGLPKQLQGDYPDLVDIRGEVFFDLDDFRRLNQRQSEAGLKPFANPRNAAAGSLRQLDAAVTAERPLRIFCYGVGRLNGAQPETQFGLLEAMARWGLPVNLEQTRVVRGVDAVARRYAEILDSRDNLPYEIDGMVIKINDLDLQHEVGELSRSPRWAIAYKFPPRQAETVVETIGLQVGRTGAITPVAHLRPVSISGVTVSRASLHNWDEIKRLDLRIGDRVIVERAGDVIPDVVRVLKDQRRGNETTCPEPTLCPECGQPVIRREEEVVPRCGNAHCPARTLERIRHFVSRKAMDIDGLGEKQIAQLIERGKVEDVAELYLLRKEDLFELERMGETLAAKLLQAIDASRTRPLSRLLFGLGIRHVGEHTARVLARRYPDLDSLAAATVDDLKAIHEIGDKVAESLIDFFADPCQLALLEKLRRAGVHPEAEATVQQDGPLSGKTLVITGSLESMSRKQAETRVEQLGGRAAGSVSRKTDYLVAGPGAGSKLARAEQLGIEILDEEAFLRLIGEEKS</sequence>
<reference evidence="17 18" key="1">
    <citation type="journal article" date="2018" name="Genome Announc.">
        <title>Genome Sequence of Geothermobacter sp. HR-1 Iron Reducer from the Loihi Seamount.</title>
        <authorList>
            <person name="Smith H."/>
            <person name="Abuyen K."/>
            <person name="Tremblay J."/>
            <person name="Savalia P."/>
            <person name="Perez-Rodriguez I."/>
            <person name="Emerson D."/>
            <person name="Tully B."/>
            <person name="Amend J."/>
        </authorList>
    </citation>
    <scope>NUCLEOTIDE SEQUENCE [LARGE SCALE GENOMIC DNA]</scope>
    <source>
        <strain evidence="17 18">HR-1</strain>
    </source>
</reference>
<dbReference type="FunFam" id="1.10.150.20:FF:000006">
    <property type="entry name" value="DNA ligase"/>
    <property type="match status" value="1"/>
</dbReference>
<dbReference type="FunFam" id="1.10.150.20:FF:000007">
    <property type="entry name" value="DNA ligase"/>
    <property type="match status" value="1"/>
</dbReference>
<dbReference type="SMART" id="SM00292">
    <property type="entry name" value="BRCT"/>
    <property type="match status" value="1"/>
</dbReference>
<dbReference type="PIRSF" id="PIRSF001604">
    <property type="entry name" value="LigA"/>
    <property type="match status" value="1"/>
</dbReference>
<evidence type="ECO:0000256" key="14">
    <source>
        <dbReference type="HAMAP-Rule" id="MF_01588"/>
    </source>
</evidence>
<organism evidence="17 18">
    <name type="scientific">Geothermobacter hydrogeniphilus</name>
    <dbReference type="NCBI Taxonomy" id="1969733"/>
    <lineage>
        <taxon>Bacteria</taxon>
        <taxon>Pseudomonadati</taxon>
        <taxon>Thermodesulfobacteriota</taxon>
        <taxon>Desulfuromonadia</taxon>
        <taxon>Desulfuromonadales</taxon>
        <taxon>Geothermobacteraceae</taxon>
        <taxon>Geothermobacter</taxon>
    </lineage>
</organism>
<dbReference type="GO" id="GO:0006260">
    <property type="term" value="P:DNA replication"/>
    <property type="evidence" value="ECO:0007669"/>
    <property type="project" value="UniProtKB-KW"/>
</dbReference>
<evidence type="ECO:0000256" key="4">
    <source>
        <dbReference type="ARBA" id="ARBA00022598"/>
    </source>
</evidence>
<keyword evidence="10 14" id="KW-0520">NAD</keyword>
<dbReference type="RefSeq" id="WP_103115432.1">
    <property type="nucleotide sequence ID" value="NZ_PPFX01000018.1"/>
</dbReference>
<evidence type="ECO:0000256" key="8">
    <source>
        <dbReference type="ARBA" id="ARBA00022833"/>
    </source>
</evidence>
<keyword evidence="5 14" id="KW-0235">DNA replication</keyword>
<feature type="binding site" evidence="14">
    <location>
        <position position="433"/>
    </location>
    <ligand>
        <name>Zn(2+)</name>
        <dbReference type="ChEBI" id="CHEBI:29105"/>
    </ligand>
</feature>
<dbReference type="PANTHER" id="PTHR23389">
    <property type="entry name" value="CHROMOSOME TRANSMISSION FIDELITY FACTOR 18"/>
    <property type="match status" value="1"/>
</dbReference>
<dbReference type="FunFam" id="3.30.470.30:FF:000001">
    <property type="entry name" value="DNA ligase"/>
    <property type="match status" value="1"/>
</dbReference>
<dbReference type="NCBIfam" id="TIGR00575">
    <property type="entry name" value="dnlj"/>
    <property type="match status" value="1"/>
</dbReference>
<feature type="binding site" evidence="14">
    <location>
        <position position="428"/>
    </location>
    <ligand>
        <name>Zn(2+)</name>
        <dbReference type="ChEBI" id="CHEBI:29105"/>
    </ligand>
</feature>
<dbReference type="GO" id="GO:0006281">
    <property type="term" value="P:DNA repair"/>
    <property type="evidence" value="ECO:0007669"/>
    <property type="project" value="UniProtKB-KW"/>
</dbReference>
<feature type="domain" description="BRCT" evidence="16">
    <location>
        <begin position="591"/>
        <end position="672"/>
    </location>
</feature>
<dbReference type="Gene3D" id="1.10.150.20">
    <property type="entry name" value="5' to 3' exonuclease, C-terminal subdomain"/>
    <property type="match status" value="2"/>
</dbReference>
<evidence type="ECO:0000256" key="15">
    <source>
        <dbReference type="RuleBase" id="RU000618"/>
    </source>
</evidence>
<protein>
    <recommendedName>
        <fullName evidence="3 14">DNA ligase</fullName>
        <ecNumber evidence="2 14">6.5.1.2</ecNumber>
    </recommendedName>
    <alternativeName>
        <fullName evidence="14">Polydeoxyribonucleotide synthase [NAD(+)]</fullName>
    </alternativeName>
</protein>
<dbReference type="NCBIfam" id="NF005932">
    <property type="entry name" value="PRK07956.1"/>
    <property type="match status" value="1"/>
</dbReference>
<dbReference type="Gene3D" id="3.40.50.10190">
    <property type="entry name" value="BRCT domain"/>
    <property type="match status" value="1"/>
</dbReference>
<evidence type="ECO:0000313" key="18">
    <source>
        <dbReference type="Proteomes" id="UP000236340"/>
    </source>
</evidence>
<dbReference type="Gene3D" id="2.40.50.140">
    <property type="entry name" value="Nucleic acid-binding proteins"/>
    <property type="match status" value="1"/>
</dbReference>
<dbReference type="EMBL" id="PPFX01000018">
    <property type="protein sequence ID" value="PNU20053.1"/>
    <property type="molecule type" value="Genomic_DNA"/>
</dbReference>
<dbReference type="FunFam" id="2.40.50.140:FF:000012">
    <property type="entry name" value="DNA ligase"/>
    <property type="match status" value="1"/>
</dbReference>
<dbReference type="PROSITE" id="PS50172">
    <property type="entry name" value="BRCT"/>
    <property type="match status" value="1"/>
</dbReference>
<feature type="binding site" evidence="14">
    <location>
        <position position="410"/>
    </location>
    <ligand>
        <name>Zn(2+)</name>
        <dbReference type="ChEBI" id="CHEBI:29105"/>
    </ligand>
</feature>
<dbReference type="InterPro" id="IPR036420">
    <property type="entry name" value="BRCT_dom_sf"/>
</dbReference>
<dbReference type="GO" id="GO:0046872">
    <property type="term" value="F:metal ion binding"/>
    <property type="evidence" value="ECO:0007669"/>
    <property type="project" value="UniProtKB-KW"/>
</dbReference>
<dbReference type="SUPFAM" id="SSF50249">
    <property type="entry name" value="Nucleic acid-binding proteins"/>
    <property type="match status" value="1"/>
</dbReference>
<dbReference type="Gene3D" id="6.20.10.30">
    <property type="match status" value="1"/>
</dbReference>
<dbReference type="HAMAP" id="MF_01588">
    <property type="entry name" value="DNA_ligase_A"/>
    <property type="match status" value="1"/>
</dbReference>
<evidence type="ECO:0000256" key="12">
    <source>
        <dbReference type="ARBA" id="ARBA00034005"/>
    </source>
</evidence>
<dbReference type="CDD" id="cd17748">
    <property type="entry name" value="BRCT_DNA_ligase_like"/>
    <property type="match status" value="1"/>
</dbReference>
<dbReference type="Pfam" id="PF01653">
    <property type="entry name" value="DNA_ligase_aden"/>
    <property type="match status" value="1"/>
</dbReference>
<dbReference type="SUPFAM" id="SSF47781">
    <property type="entry name" value="RuvA domain 2-like"/>
    <property type="match status" value="1"/>
</dbReference>
<feature type="binding site" evidence="14">
    <location>
        <position position="316"/>
    </location>
    <ligand>
        <name>NAD(+)</name>
        <dbReference type="ChEBI" id="CHEBI:57540"/>
    </ligand>
</feature>
<dbReference type="SMART" id="SM00278">
    <property type="entry name" value="HhH1"/>
    <property type="match status" value="3"/>
</dbReference>
<dbReference type="SMART" id="SM00532">
    <property type="entry name" value="LIGANc"/>
    <property type="match status" value="1"/>
</dbReference>
<keyword evidence="11 14" id="KW-0234">DNA repair</keyword>
<dbReference type="AlphaFoldDB" id="A0A2K2H9Z7"/>
<feature type="binding site" evidence="14">
    <location>
        <begin position="83"/>
        <end position="84"/>
    </location>
    <ligand>
        <name>NAD(+)</name>
        <dbReference type="ChEBI" id="CHEBI:57540"/>
    </ligand>
</feature>
<dbReference type="InterPro" id="IPR012340">
    <property type="entry name" value="NA-bd_OB-fold"/>
</dbReference>
<dbReference type="Pfam" id="PF03120">
    <property type="entry name" value="OB_DNA_ligase"/>
    <property type="match status" value="1"/>
</dbReference>
<evidence type="ECO:0000256" key="3">
    <source>
        <dbReference type="ARBA" id="ARBA00013308"/>
    </source>
</evidence>
<dbReference type="Pfam" id="PF03119">
    <property type="entry name" value="DNA_ligase_ZBD"/>
    <property type="match status" value="1"/>
</dbReference>
<keyword evidence="9 14" id="KW-0460">Magnesium</keyword>
<evidence type="ECO:0000256" key="7">
    <source>
        <dbReference type="ARBA" id="ARBA00022763"/>
    </source>
</evidence>
<feature type="binding site" evidence="14">
    <location>
        <position position="413"/>
    </location>
    <ligand>
        <name>Zn(2+)</name>
        <dbReference type="ChEBI" id="CHEBI:29105"/>
    </ligand>
</feature>
<keyword evidence="14" id="KW-0464">Manganese</keyword>
<keyword evidence="7 14" id="KW-0227">DNA damage</keyword>
<comment type="similarity">
    <text evidence="13 14">Belongs to the NAD-dependent DNA ligase family. LigA subfamily.</text>
</comment>
<dbReference type="GO" id="GO:0005829">
    <property type="term" value="C:cytosol"/>
    <property type="evidence" value="ECO:0007669"/>
    <property type="project" value="TreeGrafter"/>
</dbReference>
<dbReference type="SUPFAM" id="SSF56091">
    <property type="entry name" value="DNA ligase/mRNA capping enzyme, catalytic domain"/>
    <property type="match status" value="1"/>
</dbReference>
<dbReference type="PROSITE" id="PS01055">
    <property type="entry name" value="DNA_LIGASE_N1"/>
    <property type="match status" value="1"/>
</dbReference>
<dbReference type="OrthoDB" id="9759736at2"/>
<dbReference type="Pfam" id="PF12826">
    <property type="entry name" value="HHH_2"/>
    <property type="match status" value="1"/>
</dbReference>
<evidence type="ECO:0000256" key="6">
    <source>
        <dbReference type="ARBA" id="ARBA00022723"/>
    </source>
</evidence>